<proteinExistence type="predicted"/>
<keyword evidence="2" id="KW-1185">Reference proteome</keyword>
<protein>
    <submittedName>
        <fullName evidence="1">Uncharacterized protein</fullName>
    </submittedName>
</protein>
<reference evidence="1 2" key="1">
    <citation type="submission" date="2018-08" db="EMBL/GenBank/DDBJ databases">
        <title>The complete genome sequence of Streptomyces seoulensis, a pioneer strain for nickel superoxide dismutase discovery.</title>
        <authorList>
            <person name="Shin J."/>
            <person name="Lee J.-S."/>
            <person name="Lee E.-J."/>
            <person name="Youn H.-D."/>
        </authorList>
    </citation>
    <scope>NUCLEOTIDE SEQUENCE [LARGE SCALE GENOMIC DNA]</scope>
    <source>
        <strain evidence="1 2">KCTC 9819</strain>
    </source>
</reference>
<dbReference type="GeneID" id="300102307"/>
<name>A0A4P6U1Y3_STRSO</name>
<gene>
    <name evidence="1" type="ORF">D0Z67_25695</name>
</gene>
<dbReference type="KEGG" id="sseo:D0Z67_25695"/>
<dbReference type="Proteomes" id="UP000292547">
    <property type="component" value="Chromosome"/>
</dbReference>
<organism evidence="1 2">
    <name type="scientific">Streptomyces seoulensis</name>
    <dbReference type="NCBI Taxonomy" id="73044"/>
    <lineage>
        <taxon>Bacteria</taxon>
        <taxon>Bacillati</taxon>
        <taxon>Actinomycetota</taxon>
        <taxon>Actinomycetes</taxon>
        <taxon>Kitasatosporales</taxon>
        <taxon>Streptomycetaceae</taxon>
        <taxon>Streptomyces</taxon>
    </lineage>
</organism>
<dbReference type="RefSeq" id="WP_031181389.1">
    <property type="nucleotide sequence ID" value="NZ_CP032229.1"/>
</dbReference>
<dbReference type="EMBL" id="CP032229">
    <property type="protein sequence ID" value="QBJ93337.1"/>
    <property type="molecule type" value="Genomic_DNA"/>
</dbReference>
<accession>A0A4P6U1Y3</accession>
<dbReference type="AlphaFoldDB" id="A0A4P6U1Y3"/>
<evidence type="ECO:0000313" key="1">
    <source>
        <dbReference type="EMBL" id="QBJ93337.1"/>
    </source>
</evidence>
<sequence length="105" mass="11837">MPTPTAPVILFDDDHYMYVLRDQAYAEAWWEEPDEFTHGFDALARPLSMTGTPHAVRLTLTGEAPNEPELRRLVAAHYGRHLREQTPPQAAALAEFVAALPREGR</sequence>
<evidence type="ECO:0000313" key="2">
    <source>
        <dbReference type="Proteomes" id="UP000292547"/>
    </source>
</evidence>
<dbReference type="OrthoDB" id="4212972at2"/>